<name>A0A0B2ABE6_9MICO</name>
<feature type="compositionally biased region" description="Polar residues" evidence="1">
    <location>
        <begin position="85"/>
        <end position="101"/>
    </location>
</feature>
<organism evidence="2 3">
    <name type="scientific">Microbacterium mangrovi</name>
    <dbReference type="NCBI Taxonomy" id="1348253"/>
    <lineage>
        <taxon>Bacteria</taxon>
        <taxon>Bacillati</taxon>
        <taxon>Actinomycetota</taxon>
        <taxon>Actinomycetes</taxon>
        <taxon>Micrococcales</taxon>
        <taxon>Microbacteriaceae</taxon>
        <taxon>Microbacterium</taxon>
    </lineage>
</organism>
<accession>A0A0B2ABE6</accession>
<keyword evidence="3" id="KW-1185">Reference proteome</keyword>
<feature type="region of interest" description="Disordered" evidence="1">
    <location>
        <begin position="85"/>
        <end position="107"/>
    </location>
</feature>
<dbReference type="AlphaFoldDB" id="A0A0B2ABE6"/>
<evidence type="ECO:0008006" key="4">
    <source>
        <dbReference type="Google" id="ProtNLM"/>
    </source>
</evidence>
<evidence type="ECO:0000313" key="3">
    <source>
        <dbReference type="Proteomes" id="UP000031030"/>
    </source>
</evidence>
<dbReference type="Pfam" id="PF18986">
    <property type="entry name" value="DUF5719"/>
    <property type="match status" value="1"/>
</dbReference>
<dbReference type="EMBL" id="JTDK01000006">
    <property type="protein sequence ID" value="KHK98912.1"/>
    <property type="molecule type" value="Genomic_DNA"/>
</dbReference>
<evidence type="ECO:0000313" key="2">
    <source>
        <dbReference type="EMBL" id="KHK98912.1"/>
    </source>
</evidence>
<sequence length="467" mass="44970">MSTTRSAVNTGVRLGIAVVVVAAVVTGTALAVAAGLPGHRATPVSTTVSPAAESSVLACDGPILALGRDTASAGKVSVATAQKLTSGSVPGTAPTRTTTLASPDVAGAQGPQSLITPPTGRAPAQVGASVSAQLSAADLSGFAASACQPAIAQSWLVGGSAGTGSNDLVLLANPGAVAATVQVTVYGPSGPQIPPGGADVIVPARTQRVIPLAGLALGTASPVVRIVSSGAPVQASIQTSIIRTLVPGGVDQVSAAESAAKALLIPGVRVTGAAGAGSSPLSVLRMLAPNADARATVTVRGPDGRTALTRTVPLTAGQPIEVALEGLKTGTYSVRVTASAAVVAGVWNATGTGAGDDYAWNAAAPSLGTTATVAVPDGAGAVLSVVNSGARTASVTVKPVSGGPSQTLSLPAGGAKDVPVNPGTVYRLIPRAGGQVAAAVSFASAHALAAFPVWAADAASPELTVYP</sequence>
<proteinExistence type="predicted"/>
<comment type="caution">
    <text evidence="2">The sequence shown here is derived from an EMBL/GenBank/DDBJ whole genome shotgun (WGS) entry which is preliminary data.</text>
</comment>
<dbReference type="OrthoDB" id="3264966at2"/>
<dbReference type="Proteomes" id="UP000031030">
    <property type="component" value="Unassembled WGS sequence"/>
</dbReference>
<gene>
    <name evidence="2" type="ORF">LK09_08675</name>
</gene>
<protein>
    <recommendedName>
        <fullName evidence="4">Large extracellular alpha-helical protein</fullName>
    </recommendedName>
</protein>
<dbReference type="RefSeq" id="WP_039397892.1">
    <property type="nucleotide sequence ID" value="NZ_JTDK01000006.1"/>
</dbReference>
<dbReference type="STRING" id="1348253.LK09_08675"/>
<evidence type="ECO:0000256" key="1">
    <source>
        <dbReference type="SAM" id="MobiDB-lite"/>
    </source>
</evidence>
<dbReference type="InterPro" id="IPR043777">
    <property type="entry name" value="DUF5719"/>
</dbReference>
<reference evidence="2 3" key="1">
    <citation type="submission" date="2014-11" db="EMBL/GenBank/DDBJ databases">
        <title>Genome sequence of Microbacterium mangrovi MUSC 115(T).</title>
        <authorList>
            <person name="Lee L.-H."/>
        </authorList>
    </citation>
    <scope>NUCLEOTIDE SEQUENCE [LARGE SCALE GENOMIC DNA]</scope>
    <source>
        <strain evidence="2 3">MUSC 115</strain>
    </source>
</reference>